<evidence type="ECO:0000256" key="8">
    <source>
        <dbReference type="ARBA" id="ARBA00022833"/>
    </source>
</evidence>
<evidence type="ECO:0000256" key="5">
    <source>
        <dbReference type="ARBA" id="ARBA00022737"/>
    </source>
</evidence>
<keyword evidence="3" id="KW-0808">Transferase</keyword>
<dbReference type="AlphaFoldDB" id="A0A9P9WY81"/>
<evidence type="ECO:0000256" key="9">
    <source>
        <dbReference type="SAM" id="MobiDB-lite"/>
    </source>
</evidence>
<feature type="region of interest" description="Disordered" evidence="9">
    <location>
        <begin position="691"/>
        <end position="712"/>
    </location>
</feature>
<feature type="compositionally biased region" description="Low complexity" evidence="9">
    <location>
        <begin position="87"/>
        <end position="107"/>
    </location>
</feature>
<feature type="compositionally biased region" description="Basic residues" evidence="9">
    <location>
        <begin position="204"/>
        <end position="213"/>
    </location>
</feature>
<feature type="compositionally biased region" description="Pro residues" evidence="9">
    <location>
        <begin position="619"/>
        <end position="634"/>
    </location>
</feature>
<keyword evidence="4" id="KW-0479">Metal-binding</keyword>
<keyword evidence="8" id="KW-0862">Zinc</keyword>
<dbReference type="CDD" id="cd20335">
    <property type="entry name" value="BRcat_RBR"/>
    <property type="match status" value="1"/>
</dbReference>
<dbReference type="PROSITE" id="PS51873">
    <property type="entry name" value="TRIAD"/>
    <property type="match status" value="1"/>
</dbReference>
<dbReference type="EMBL" id="JAFIMR010000001">
    <property type="protein sequence ID" value="KAI1881441.1"/>
    <property type="molecule type" value="Genomic_DNA"/>
</dbReference>
<evidence type="ECO:0000256" key="4">
    <source>
        <dbReference type="ARBA" id="ARBA00022723"/>
    </source>
</evidence>
<dbReference type="Gene3D" id="3.30.40.10">
    <property type="entry name" value="Zinc/RING finger domain, C3HC4 (zinc finger)"/>
    <property type="match status" value="1"/>
</dbReference>
<dbReference type="EC" id="2.3.2.31" evidence="2"/>
<feature type="compositionally biased region" description="Basic and acidic residues" evidence="9">
    <location>
        <begin position="477"/>
        <end position="491"/>
    </location>
</feature>
<organism evidence="11 12">
    <name type="scientific">Neoarthrinium moseri</name>
    <dbReference type="NCBI Taxonomy" id="1658444"/>
    <lineage>
        <taxon>Eukaryota</taxon>
        <taxon>Fungi</taxon>
        <taxon>Dikarya</taxon>
        <taxon>Ascomycota</taxon>
        <taxon>Pezizomycotina</taxon>
        <taxon>Sordariomycetes</taxon>
        <taxon>Xylariomycetidae</taxon>
        <taxon>Amphisphaeriales</taxon>
        <taxon>Apiosporaceae</taxon>
        <taxon>Neoarthrinium</taxon>
    </lineage>
</organism>
<keyword evidence="6" id="KW-0863">Zinc-finger</keyword>
<evidence type="ECO:0000256" key="3">
    <source>
        <dbReference type="ARBA" id="ARBA00022679"/>
    </source>
</evidence>
<comment type="catalytic activity">
    <reaction evidence="1">
        <text>[E2 ubiquitin-conjugating enzyme]-S-ubiquitinyl-L-cysteine + [acceptor protein]-L-lysine = [E2 ubiquitin-conjugating enzyme]-L-cysteine + [acceptor protein]-N(6)-ubiquitinyl-L-lysine.</text>
        <dbReference type="EC" id="2.3.2.31"/>
    </reaction>
</comment>
<feature type="compositionally biased region" description="Basic and acidic residues" evidence="9">
    <location>
        <begin position="593"/>
        <end position="607"/>
    </location>
</feature>
<feature type="compositionally biased region" description="Basic and acidic residues" evidence="9">
    <location>
        <begin position="26"/>
        <end position="40"/>
    </location>
</feature>
<protein>
    <recommendedName>
        <fullName evidence="2">RBR-type E3 ubiquitin transferase</fullName>
        <ecNumber evidence="2">2.3.2.31</ecNumber>
    </recommendedName>
</protein>
<feature type="compositionally biased region" description="Basic residues" evidence="9">
    <location>
        <begin position="41"/>
        <end position="51"/>
    </location>
</feature>
<evidence type="ECO:0000313" key="12">
    <source>
        <dbReference type="Proteomes" id="UP000829685"/>
    </source>
</evidence>
<feature type="compositionally biased region" description="Basic and acidic residues" evidence="9">
    <location>
        <begin position="53"/>
        <end position="62"/>
    </location>
</feature>
<feature type="region of interest" description="Disordered" evidence="9">
    <location>
        <begin position="591"/>
        <end position="634"/>
    </location>
</feature>
<feature type="compositionally biased region" description="Basic and acidic residues" evidence="9">
    <location>
        <begin position="108"/>
        <end position="128"/>
    </location>
</feature>
<feature type="compositionally biased region" description="Basic residues" evidence="9">
    <location>
        <begin position="171"/>
        <end position="194"/>
    </location>
</feature>
<dbReference type="InterPro" id="IPR002867">
    <property type="entry name" value="IBR_dom"/>
</dbReference>
<proteinExistence type="predicted"/>
<keyword evidence="5" id="KW-0677">Repeat</keyword>
<dbReference type="Gene3D" id="1.20.120.1750">
    <property type="match status" value="1"/>
</dbReference>
<feature type="compositionally biased region" description="Low complexity" evidence="9">
    <location>
        <begin position="63"/>
        <end position="73"/>
    </location>
</feature>
<keyword evidence="7" id="KW-0833">Ubl conjugation pathway</keyword>
<dbReference type="CDD" id="cd22584">
    <property type="entry name" value="Rcat_RBR_unk"/>
    <property type="match status" value="1"/>
</dbReference>
<comment type="caution">
    <text evidence="11">The sequence shown here is derived from an EMBL/GenBank/DDBJ whole genome shotgun (WGS) entry which is preliminary data.</text>
</comment>
<dbReference type="Proteomes" id="UP000829685">
    <property type="component" value="Unassembled WGS sequence"/>
</dbReference>
<feature type="region of interest" description="Disordered" evidence="9">
    <location>
        <begin position="1"/>
        <end position="153"/>
    </location>
</feature>
<feature type="domain" description="RING-type" evidence="10">
    <location>
        <begin position="267"/>
        <end position="468"/>
    </location>
</feature>
<dbReference type="PROSITE" id="PS00518">
    <property type="entry name" value="ZF_RING_1"/>
    <property type="match status" value="1"/>
</dbReference>
<dbReference type="GO" id="GO:0008270">
    <property type="term" value="F:zinc ion binding"/>
    <property type="evidence" value="ECO:0007669"/>
    <property type="project" value="UniProtKB-KW"/>
</dbReference>
<dbReference type="InterPro" id="IPR031127">
    <property type="entry name" value="E3_UB_ligase_RBR"/>
</dbReference>
<evidence type="ECO:0000313" key="11">
    <source>
        <dbReference type="EMBL" id="KAI1881441.1"/>
    </source>
</evidence>
<evidence type="ECO:0000256" key="2">
    <source>
        <dbReference type="ARBA" id="ARBA00012251"/>
    </source>
</evidence>
<evidence type="ECO:0000256" key="1">
    <source>
        <dbReference type="ARBA" id="ARBA00001798"/>
    </source>
</evidence>
<name>A0A9P9WY81_9PEZI</name>
<dbReference type="SUPFAM" id="SSF57850">
    <property type="entry name" value="RING/U-box"/>
    <property type="match status" value="2"/>
</dbReference>
<feature type="region of interest" description="Disordered" evidence="9">
    <location>
        <begin position="167"/>
        <end position="243"/>
    </location>
</feature>
<dbReference type="GO" id="GO:0016567">
    <property type="term" value="P:protein ubiquitination"/>
    <property type="evidence" value="ECO:0007669"/>
    <property type="project" value="InterPro"/>
</dbReference>
<sequence>MRARESMPPPTLTRPHTVTHTHRGGKGREPPSHDDDDSRKGRSRVRRRARSRSLSESERSRTSSEATRTPRSARVNHSTPDSRRSSRSYSSRRPSSVDSASSISTQSEVKEILRREPADIEVLPDREKVSHRRHRRRHRGKEAVVYEEPDVYEDEITQTYKHVAPGAMSKGAHRRSHRHHSESRSPSRRRHRHHDNRDEVKTSSRSKRGTKKYYKSDSAPLERPKLPRSSSSNITSSHSVSASSRRSSSTFISNFFGSSVHPARPVKYVECVACLDDEVPSNKTAKLKCEHRMCHSCMKRIFKVSIKDPQMMPPKCCTEQPIPVKHVERLFDTNFKKTWNQKFHEYSTRNRIYCPSRRCGEWIKPDRIQKFKDGRKYAKCGQCKTEVCCVCNGKWHRSKDCPRDEATNEILEQAKEYGWQRCYNCKTMVELKEGCNHMTCRCGSEFCMICGSKWKSCECPWFNYDAVEQDRLEHITVHEERDRSSPRESRGHSTRHRAQTYEEEILMRREQERRDEDFARRLQYDDTDDDYIDSYGKLVGIGNSAGHFMNDDYRRTPRVVPPAPSPPLAAVDRANTGDYVTGVNRARGVRASSMERRLADRFSEQRHGTSPTQRSYTHPMPPPPPPPLGLGMSPPLPTQPPPGMPFVRRHTMEEDLYGGPSHVRMAERMTPGRARLDYEAEAAIHAPISRRRPREPMHEPPRDSVLAGLSGPRTGMNRVFEWRNHVAPGEPDNAHGIAAR</sequence>
<dbReference type="InterPro" id="IPR013083">
    <property type="entry name" value="Znf_RING/FYVE/PHD"/>
</dbReference>
<evidence type="ECO:0000256" key="6">
    <source>
        <dbReference type="ARBA" id="ARBA00022771"/>
    </source>
</evidence>
<dbReference type="InterPro" id="IPR017907">
    <property type="entry name" value="Znf_RING_CS"/>
</dbReference>
<dbReference type="PANTHER" id="PTHR11685">
    <property type="entry name" value="RBR FAMILY RING FINGER AND IBR DOMAIN-CONTAINING"/>
    <property type="match status" value="1"/>
</dbReference>
<feature type="region of interest" description="Disordered" evidence="9">
    <location>
        <begin position="477"/>
        <end position="498"/>
    </location>
</feature>
<dbReference type="GO" id="GO:0061630">
    <property type="term" value="F:ubiquitin protein ligase activity"/>
    <property type="evidence" value="ECO:0007669"/>
    <property type="project" value="UniProtKB-EC"/>
</dbReference>
<feature type="compositionally biased region" description="Basic residues" evidence="9">
    <location>
        <begin position="129"/>
        <end position="140"/>
    </location>
</feature>
<accession>A0A9P9WY81</accession>
<dbReference type="Pfam" id="PF01485">
    <property type="entry name" value="IBR"/>
    <property type="match status" value="2"/>
</dbReference>
<reference evidence="11" key="1">
    <citation type="submission" date="2021-03" db="EMBL/GenBank/DDBJ databases">
        <title>Revisited historic fungal species revealed as producer of novel bioactive compounds through whole genome sequencing and comparative genomics.</title>
        <authorList>
            <person name="Vignolle G.A."/>
            <person name="Hochenegger N."/>
            <person name="Mach R.L."/>
            <person name="Mach-Aigner A.R."/>
            <person name="Javad Rahimi M."/>
            <person name="Salim K.A."/>
            <person name="Chan C.M."/>
            <person name="Lim L.B.L."/>
            <person name="Cai F."/>
            <person name="Druzhinina I.S."/>
            <person name="U'Ren J.M."/>
            <person name="Derntl C."/>
        </authorList>
    </citation>
    <scope>NUCLEOTIDE SEQUENCE</scope>
    <source>
        <strain evidence="11">TUCIM 5799</strain>
    </source>
</reference>
<gene>
    <name evidence="11" type="ORF">JX265_000267</name>
</gene>
<dbReference type="InterPro" id="IPR044066">
    <property type="entry name" value="TRIAD_supradom"/>
</dbReference>
<evidence type="ECO:0000259" key="10">
    <source>
        <dbReference type="PROSITE" id="PS51873"/>
    </source>
</evidence>
<keyword evidence="12" id="KW-1185">Reference proteome</keyword>
<feature type="compositionally biased region" description="Low complexity" evidence="9">
    <location>
        <begin position="229"/>
        <end position="243"/>
    </location>
</feature>
<evidence type="ECO:0000256" key="7">
    <source>
        <dbReference type="ARBA" id="ARBA00022786"/>
    </source>
</evidence>